<reference evidence="7 8" key="1">
    <citation type="submission" date="2019-05" db="EMBL/GenBank/DDBJ databases">
        <authorList>
            <consortium name="Science for Life Laboratories"/>
        </authorList>
    </citation>
    <scope>NUCLEOTIDE SEQUENCE [LARGE SCALE GENOMIC DNA]</scope>
    <source>
        <strain evidence="7">Soil9</strain>
    </source>
</reference>
<feature type="transmembrane region" description="Helical" evidence="5">
    <location>
        <begin position="119"/>
        <end position="140"/>
    </location>
</feature>
<proteinExistence type="predicted"/>
<evidence type="ECO:0000313" key="7">
    <source>
        <dbReference type="EMBL" id="VTR91075.1"/>
    </source>
</evidence>
<dbReference type="Proteomes" id="UP000464178">
    <property type="component" value="Chromosome"/>
</dbReference>
<dbReference type="GO" id="GO:0030416">
    <property type="term" value="P:methylamine metabolic process"/>
    <property type="evidence" value="ECO:0007669"/>
    <property type="project" value="InterPro"/>
</dbReference>
<feature type="domain" description="Methylamine utilisation protein MauE" evidence="6">
    <location>
        <begin position="20"/>
        <end position="130"/>
    </location>
</feature>
<keyword evidence="3 5" id="KW-1133">Transmembrane helix</keyword>
<dbReference type="Gene3D" id="2.60.40.10">
    <property type="entry name" value="Immunoglobulins"/>
    <property type="match status" value="1"/>
</dbReference>
<dbReference type="InterPro" id="IPR013783">
    <property type="entry name" value="Ig-like_fold"/>
</dbReference>
<dbReference type="KEGG" id="gms:SOIL9_66390"/>
<feature type="transmembrane region" description="Helical" evidence="5">
    <location>
        <begin position="52"/>
        <end position="71"/>
    </location>
</feature>
<organism evidence="7 8">
    <name type="scientific">Gemmata massiliana</name>
    <dbReference type="NCBI Taxonomy" id="1210884"/>
    <lineage>
        <taxon>Bacteria</taxon>
        <taxon>Pseudomonadati</taxon>
        <taxon>Planctomycetota</taxon>
        <taxon>Planctomycetia</taxon>
        <taxon>Gemmatales</taxon>
        <taxon>Gemmataceae</taxon>
        <taxon>Gemmata</taxon>
    </lineage>
</organism>
<dbReference type="AlphaFoldDB" id="A0A6P2CSK0"/>
<evidence type="ECO:0000256" key="1">
    <source>
        <dbReference type="ARBA" id="ARBA00004141"/>
    </source>
</evidence>
<evidence type="ECO:0000313" key="8">
    <source>
        <dbReference type="Proteomes" id="UP000464178"/>
    </source>
</evidence>
<gene>
    <name evidence="7" type="ORF">SOIL9_66390</name>
</gene>
<keyword evidence="2 5" id="KW-0812">Transmembrane</keyword>
<name>A0A6P2CSK0_9BACT</name>
<keyword evidence="8" id="KW-1185">Reference proteome</keyword>
<dbReference type="InterPro" id="IPR009908">
    <property type="entry name" value="Methylamine_util_MauE"/>
</dbReference>
<evidence type="ECO:0000256" key="2">
    <source>
        <dbReference type="ARBA" id="ARBA00022692"/>
    </source>
</evidence>
<dbReference type="Pfam" id="PF07291">
    <property type="entry name" value="MauE"/>
    <property type="match status" value="1"/>
</dbReference>
<comment type="subcellular location">
    <subcellularLocation>
        <location evidence="1">Membrane</location>
        <topology evidence="1">Multi-pass membrane protein</topology>
    </subcellularLocation>
</comment>
<feature type="transmembrane region" description="Helical" evidence="5">
    <location>
        <begin position="21"/>
        <end position="40"/>
    </location>
</feature>
<feature type="transmembrane region" description="Helical" evidence="5">
    <location>
        <begin position="78"/>
        <end position="99"/>
    </location>
</feature>
<evidence type="ECO:0000256" key="5">
    <source>
        <dbReference type="SAM" id="Phobius"/>
    </source>
</evidence>
<accession>A0A6P2CSK0</accession>
<evidence type="ECO:0000256" key="3">
    <source>
        <dbReference type="ARBA" id="ARBA00022989"/>
    </source>
</evidence>
<evidence type="ECO:0000259" key="6">
    <source>
        <dbReference type="Pfam" id="PF07291"/>
    </source>
</evidence>
<sequence length="281" mass="29906">MSILQQVSNWGARSRTSAGRCVTIAIGLLLLTTALLKIQSPSNDENTDHLPRALQLVAIQIEMLVGVWLLTGWSRVTAWLAVVILFVVLANTSLFSALAGRSDCGCFGQVHVNPWYTSGLNLVCLMLLVVTRPVVSWANWKRPILAATSLAVGAGAVAVTANSSVGETWLARLRGDTVAISPKSFDIGEEPVGTVRRVPVTVKNRTGADLRIVGGSASCDCVTTNGLPLSIPPHGTAVVEVTVTFKGTPGRFSRDFAIFTDQVNRPTLYGRITGTVSQVDP</sequence>
<dbReference type="Pfam" id="PF07610">
    <property type="entry name" value="DUF1573"/>
    <property type="match status" value="1"/>
</dbReference>
<dbReference type="GO" id="GO:0016020">
    <property type="term" value="C:membrane"/>
    <property type="evidence" value="ECO:0007669"/>
    <property type="project" value="UniProtKB-SubCell"/>
</dbReference>
<protein>
    <recommendedName>
        <fullName evidence="6">Methylamine utilisation protein MauE domain-containing protein</fullName>
    </recommendedName>
</protein>
<dbReference type="EMBL" id="LR593886">
    <property type="protein sequence ID" value="VTR91075.1"/>
    <property type="molecule type" value="Genomic_DNA"/>
</dbReference>
<keyword evidence="4 5" id="KW-0472">Membrane</keyword>
<evidence type="ECO:0000256" key="4">
    <source>
        <dbReference type="ARBA" id="ARBA00023136"/>
    </source>
</evidence>
<dbReference type="InterPro" id="IPR011467">
    <property type="entry name" value="DUF1573"/>
</dbReference>